<dbReference type="PANTHER" id="PTHR21716">
    <property type="entry name" value="TRANSMEMBRANE PROTEIN"/>
    <property type="match status" value="1"/>
</dbReference>
<feature type="compositionally biased region" description="Polar residues" evidence="8">
    <location>
        <begin position="421"/>
        <end position="432"/>
    </location>
</feature>
<protein>
    <submittedName>
        <fullName evidence="10">AI-2E family transporter</fullName>
    </submittedName>
</protein>
<reference evidence="10 11" key="1">
    <citation type="submission" date="2021-03" db="EMBL/GenBank/DDBJ databases">
        <title>Genomic and phenotypic characterization of Chloracidobacterium isolates provides evidence for multiple species.</title>
        <authorList>
            <person name="Saini M.K."/>
            <person name="Costas A.M.G."/>
            <person name="Tank M."/>
            <person name="Bryant D.A."/>
        </authorList>
    </citation>
    <scope>NUCLEOTIDE SEQUENCE [LARGE SCALE GENOMIC DNA]</scope>
    <source>
        <strain evidence="10 11">BV2-C</strain>
    </source>
</reference>
<evidence type="ECO:0000313" key="10">
    <source>
        <dbReference type="EMBL" id="QUW02942.1"/>
    </source>
</evidence>
<feature type="transmembrane region" description="Helical" evidence="9">
    <location>
        <begin position="64"/>
        <end position="86"/>
    </location>
</feature>
<feature type="transmembrane region" description="Helical" evidence="9">
    <location>
        <begin position="199"/>
        <end position="220"/>
    </location>
</feature>
<keyword evidence="11" id="KW-1185">Reference proteome</keyword>
<dbReference type="RefSeq" id="WP_211428833.1">
    <property type="nucleotide sequence ID" value="NZ_CP072648.1"/>
</dbReference>
<feature type="transmembrane region" description="Helical" evidence="9">
    <location>
        <begin position="106"/>
        <end position="127"/>
    </location>
</feature>
<name>A0ABX8B920_9BACT</name>
<feature type="transmembrane region" description="Helical" evidence="9">
    <location>
        <begin position="37"/>
        <end position="58"/>
    </location>
</feature>
<evidence type="ECO:0000256" key="7">
    <source>
        <dbReference type="ARBA" id="ARBA00023136"/>
    </source>
</evidence>
<feature type="region of interest" description="Disordered" evidence="8">
    <location>
        <begin position="408"/>
        <end position="432"/>
    </location>
</feature>
<dbReference type="Pfam" id="PF01594">
    <property type="entry name" value="AI-2E_transport"/>
    <property type="match status" value="1"/>
</dbReference>
<dbReference type="EMBL" id="CP072648">
    <property type="protein sequence ID" value="QUW02942.1"/>
    <property type="molecule type" value="Genomic_DNA"/>
</dbReference>
<keyword evidence="3" id="KW-0813">Transport</keyword>
<organism evidence="10 11">
    <name type="scientific">Chloracidobacterium validum</name>
    <dbReference type="NCBI Taxonomy" id="2821543"/>
    <lineage>
        <taxon>Bacteria</taxon>
        <taxon>Pseudomonadati</taxon>
        <taxon>Acidobacteriota</taxon>
        <taxon>Terriglobia</taxon>
        <taxon>Terriglobales</taxon>
        <taxon>Acidobacteriaceae</taxon>
        <taxon>Chloracidobacterium</taxon>
    </lineage>
</organism>
<evidence type="ECO:0000256" key="3">
    <source>
        <dbReference type="ARBA" id="ARBA00022448"/>
    </source>
</evidence>
<keyword evidence="6 9" id="KW-1133">Transmembrane helix</keyword>
<evidence type="ECO:0000256" key="9">
    <source>
        <dbReference type="SAM" id="Phobius"/>
    </source>
</evidence>
<evidence type="ECO:0000256" key="2">
    <source>
        <dbReference type="ARBA" id="ARBA00009773"/>
    </source>
</evidence>
<comment type="similarity">
    <text evidence="2">Belongs to the autoinducer-2 exporter (AI-2E) (TC 2.A.86) family.</text>
</comment>
<keyword evidence="7 9" id="KW-0472">Membrane</keyword>
<feature type="transmembrane region" description="Helical" evidence="9">
    <location>
        <begin position="261"/>
        <end position="289"/>
    </location>
</feature>
<evidence type="ECO:0000256" key="6">
    <source>
        <dbReference type="ARBA" id="ARBA00022989"/>
    </source>
</evidence>
<comment type="subcellular location">
    <subcellularLocation>
        <location evidence="1">Cell membrane</location>
        <topology evidence="1">Multi-pass membrane protein</topology>
    </subcellularLocation>
</comment>
<evidence type="ECO:0000256" key="5">
    <source>
        <dbReference type="ARBA" id="ARBA00022692"/>
    </source>
</evidence>
<proteinExistence type="inferred from homology"/>
<evidence type="ECO:0000256" key="8">
    <source>
        <dbReference type="SAM" id="MobiDB-lite"/>
    </source>
</evidence>
<accession>A0ABX8B920</accession>
<evidence type="ECO:0000256" key="1">
    <source>
        <dbReference type="ARBA" id="ARBA00004651"/>
    </source>
</evidence>
<keyword evidence="4" id="KW-1003">Cell membrane</keyword>
<gene>
    <name evidence="10" type="ORF">J8C06_00370</name>
</gene>
<dbReference type="InterPro" id="IPR002549">
    <property type="entry name" value="AI-2E-like"/>
</dbReference>
<evidence type="ECO:0000256" key="4">
    <source>
        <dbReference type="ARBA" id="ARBA00022475"/>
    </source>
</evidence>
<dbReference type="PANTHER" id="PTHR21716:SF53">
    <property type="entry name" value="PERMEASE PERM-RELATED"/>
    <property type="match status" value="1"/>
</dbReference>
<evidence type="ECO:0000313" key="11">
    <source>
        <dbReference type="Proteomes" id="UP000676506"/>
    </source>
</evidence>
<feature type="transmembrane region" description="Helical" evidence="9">
    <location>
        <begin position="295"/>
        <end position="313"/>
    </location>
</feature>
<feature type="transmembrane region" description="Helical" evidence="9">
    <location>
        <begin position="352"/>
        <end position="376"/>
    </location>
</feature>
<feature type="transmembrane region" description="Helical" evidence="9">
    <location>
        <begin position="320"/>
        <end position="340"/>
    </location>
</feature>
<sequence length="432" mass="46775">MTESPLVDGTSEAPNEMAFRKTLPPSVGWRQLRWARWLPSLAALLLLLVVWGLLSEILKSLSYIFQPVFIPLLISGALAYLIKPLVDWLDSATSRWIHQPGLRHTLVVLTAMAVAVMGLIVALFVIVPSLAQQLTQAAKKLPAGYQRVTAIVQPYLESLRDRYPTQYEHAVESIRGRIDDPSALVEPLLTGLSATFSNAIGVATSVINLLLIPFFVYYMLKDAGTLQRRALVLIPGRHRATATDMLSKVGLALSSFVRGQLVVCFSMSVLYTIGFSLLGVPSALSLGFLSGFGHLIPYIGTFLAGLLTCTLALSDAPSFLHLGLVIGVYVVVQSIESFYLTPFVLGDRLDLHPFLVIIGLLIGHHLFGILGVILTVPSLAVGKVLVGIVIEYYEKSDFYRYGSGPPVTSVSPPRAPDNGSPEPSMSATPTAV</sequence>
<keyword evidence="5 9" id="KW-0812">Transmembrane</keyword>
<dbReference type="Proteomes" id="UP000676506">
    <property type="component" value="Chromosome 1"/>
</dbReference>